<dbReference type="InterPro" id="IPR012495">
    <property type="entry name" value="TadE-like_dom"/>
</dbReference>
<keyword evidence="1" id="KW-0812">Transmembrane</keyword>
<protein>
    <submittedName>
        <fullName evidence="3">TadE-like protein</fullName>
    </submittedName>
</protein>
<organism evidence="3 4">
    <name type="scientific">Mameliella alba</name>
    <dbReference type="NCBI Taxonomy" id="561184"/>
    <lineage>
        <taxon>Bacteria</taxon>
        <taxon>Pseudomonadati</taxon>
        <taxon>Pseudomonadota</taxon>
        <taxon>Alphaproteobacteria</taxon>
        <taxon>Rhodobacterales</taxon>
        <taxon>Roseobacteraceae</taxon>
        <taxon>Mameliella</taxon>
    </lineage>
</organism>
<feature type="domain" description="TadE-like" evidence="2">
    <location>
        <begin position="19"/>
        <end position="61"/>
    </location>
</feature>
<dbReference type="EMBL" id="JSUQ01000004">
    <property type="protein sequence ID" value="KHQ53993.1"/>
    <property type="molecule type" value="Genomic_DNA"/>
</dbReference>
<reference evidence="3 4" key="1">
    <citation type="submission" date="2014-10" db="EMBL/GenBank/DDBJ databases">
        <title>Genome sequence of Ponticoccus sp. strain UMTAT08 isolated from clonal culture of toxic dinoflagellate Alexandrium tamiyavanichii.</title>
        <authorList>
            <person name="Gan H.Y."/>
            <person name="Muhd D.-D."/>
            <person name="Mohd Noor M.E."/>
            <person name="Yeong Y.S."/>
            <person name="Usup G."/>
        </authorList>
    </citation>
    <scope>NUCLEOTIDE SEQUENCE [LARGE SCALE GENOMIC DNA]</scope>
    <source>
        <strain evidence="3 4">UMTAT08</strain>
    </source>
</reference>
<dbReference type="Pfam" id="PF07811">
    <property type="entry name" value="TadE"/>
    <property type="match status" value="1"/>
</dbReference>
<dbReference type="RefSeq" id="WP_043138643.1">
    <property type="nucleotide sequence ID" value="NZ_JSUQ01000004.1"/>
</dbReference>
<evidence type="ECO:0000313" key="4">
    <source>
        <dbReference type="Proteomes" id="UP000030960"/>
    </source>
</evidence>
<dbReference type="AlphaFoldDB" id="A0A0B3S4V2"/>
<proteinExistence type="predicted"/>
<evidence type="ECO:0000259" key="2">
    <source>
        <dbReference type="Pfam" id="PF07811"/>
    </source>
</evidence>
<keyword evidence="1" id="KW-0472">Membrane</keyword>
<accession>A0A0B3S4V2</accession>
<evidence type="ECO:0000313" key="3">
    <source>
        <dbReference type="EMBL" id="KHQ53993.1"/>
    </source>
</evidence>
<keyword evidence="4" id="KW-1185">Reference proteome</keyword>
<keyword evidence="1" id="KW-1133">Transmembrane helix</keyword>
<gene>
    <name evidence="3" type="ORF">OA50_01221</name>
</gene>
<feature type="transmembrane region" description="Helical" evidence="1">
    <location>
        <begin position="27"/>
        <end position="47"/>
    </location>
</feature>
<sequence>MLVSTARTRVLRLVKDEQGSSTVEFSILFPGLIFLIAGCIWLSVYVITIGNVQQLTYEVARQALQHRFAAPDHPALCRQVGDVLVPEMVTTLTLIDPDKITGLSCSPAEIPGWSRVTLTYDASSIGFSPLIRAFNGGSDVIVGRALIMGG</sequence>
<dbReference type="STRING" id="561184.SAMN05216376_101602"/>
<name>A0A0B3S4V2_9RHOB</name>
<evidence type="ECO:0000256" key="1">
    <source>
        <dbReference type="SAM" id="Phobius"/>
    </source>
</evidence>
<comment type="caution">
    <text evidence="3">The sequence shown here is derived from an EMBL/GenBank/DDBJ whole genome shotgun (WGS) entry which is preliminary data.</text>
</comment>
<dbReference type="Proteomes" id="UP000030960">
    <property type="component" value="Unassembled WGS sequence"/>
</dbReference>